<gene>
    <name evidence="5" type="ORF">EPL05_22690</name>
</gene>
<keyword evidence="2" id="KW-0378">Hydrolase</keyword>
<feature type="domain" description="Calcineurin-like phosphoesterase" evidence="4">
    <location>
        <begin position="179"/>
        <end position="361"/>
    </location>
</feature>
<dbReference type="AlphaFoldDB" id="A0A3S3YVM6"/>
<feature type="transmembrane region" description="Helical" evidence="3">
    <location>
        <begin position="73"/>
        <end position="92"/>
    </location>
</feature>
<comment type="caution">
    <text evidence="5">The sequence shown here is derived from an EMBL/GenBank/DDBJ whole genome shotgun (WGS) entry which is preliminary data.</text>
</comment>
<evidence type="ECO:0000313" key="6">
    <source>
        <dbReference type="Proteomes" id="UP000286701"/>
    </source>
</evidence>
<reference evidence="5 6" key="1">
    <citation type="submission" date="2019-01" db="EMBL/GenBank/DDBJ databases">
        <title>Mucilaginibacter antarcticum sp. nov., isolated from antarctic soil.</title>
        <authorList>
            <person name="Yan Y.-Q."/>
            <person name="Du Z.-J."/>
        </authorList>
    </citation>
    <scope>NUCLEOTIDE SEQUENCE [LARGE SCALE GENOMIC DNA]</scope>
    <source>
        <strain evidence="5 6">F01003</strain>
    </source>
</reference>
<dbReference type="GO" id="GO:0008758">
    <property type="term" value="F:UDP-2,3-diacylglucosamine hydrolase activity"/>
    <property type="evidence" value="ECO:0007669"/>
    <property type="project" value="TreeGrafter"/>
</dbReference>
<dbReference type="Gene3D" id="3.60.21.10">
    <property type="match status" value="1"/>
</dbReference>
<keyword evidence="3" id="KW-1133">Transmembrane helix</keyword>
<dbReference type="RefSeq" id="WP_128536279.1">
    <property type="nucleotide sequence ID" value="NZ_SBIW01000029.1"/>
</dbReference>
<dbReference type="OrthoDB" id="9780884at2"/>
<dbReference type="Proteomes" id="UP000286701">
    <property type="component" value="Unassembled WGS sequence"/>
</dbReference>
<dbReference type="Pfam" id="PF00149">
    <property type="entry name" value="Metallophos"/>
    <property type="match status" value="1"/>
</dbReference>
<dbReference type="EMBL" id="SBIW01000029">
    <property type="protein sequence ID" value="RWY47122.1"/>
    <property type="molecule type" value="Genomic_DNA"/>
</dbReference>
<feature type="transmembrane region" description="Helical" evidence="3">
    <location>
        <begin position="6"/>
        <end position="22"/>
    </location>
</feature>
<dbReference type="InterPro" id="IPR029052">
    <property type="entry name" value="Metallo-depent_PP-like"/>
</dbReference>
<accession>A0A3S3YVM6</accession>
<dbReference type="GO" id="GO:0009245">
    <property type="term" value="P:lipid A biosynthetic process"/>
    <property type="evidence" value="ECO:0007669"/>
    <property type="project" value="TreeGrafter"/>
</dbReference>
<keyword evidence="3" id="KW-0812">Transmembrane</keyword>
<keyword evidence="6" id="KW-1185">Reference proteome</keyword>
<evidence type="ECO:0000256" key="2">
    <source>
        <dbReference type="ARBA" id="ARBA00022801"/>
    </source>
</evidence>
<name>A0A3S3YVM6_9SPHI</name>
<dbReference type="SUPFAM" id="SSF56300">
    <property type="entry name" value="Metallo-dependent phosphatases"/>
    <property type="match status" value="1"/>
</dbReference>
<proteinExistence type="predicted"/>
<sequence>MQGPLITLLIIIVLLAIDYYILRGLQTAFKKTKFIHKKWFKLFYWGSSLFLIAALFISIYVKLGGVGLRGALLFLFFIVFIFKIFYVLFILVDDARRFVIYLIRKNKKPEPAAEPTTVKAETALFGSIPRSEFLMKAGLLAGAIPLYAIKHNMSKGLYDYQLEPVTLYLPNLPKVFDGMRIAQISDIHSGSFHSKWQMKAGIEMLMKQKADVIFFTGDLVNGQTGEVKHYMDVFDKVRAPLGVYSILGNHDYGDYGHWPSPADKAKNLADMVIAHKELGWDLLIDENRRLKVGNDEIGVLGIGNWGEMSRFPKYGRMDKAIQNTDDLPVKLLLSHDPSHWRAQVVKEYPQIDVMFSGHTHGMQFGVRTPEFQWSPIEYVYTEWAGLYREAQQQIYVNVGYGFLAYPGRIGILPEITIFTLKAAADPSLKA</sequence>
<keyword evidence="1" id="KW-0479">Metal-binding</keyword>
<feature type="transmembrane region" description="Helical" evidence="3">
    <location>
        <begin position="42"/>
        <end position="61"/>
    </location>
</feature>
<evidence type="ECO:0000256" key="3">
    <source>
        <dbReference type="SAM" id="Phobius"/>
    </source>
</evidence>
<evidence type="ECO:0000313" key="5">
    <source>
        <dbReference type="EMBL" id="RWY47122.1"/>
    </source>
</evidence>
<dbReference type="InterPro" id="IPR004843">
    <property type="entry name" value="Calcineurin-like_PHP"/>
</dbReference>
<dbReference type="GO" id="GO:0016020">
    <property type="term" value="C:membrane"/>
    <property type="evidence" value="ECO:0007669"/>
    <property type="project" value="GOC"/>
</dbReference>
<dbReference type="InterPro" id="IPR051158">
    <property type="entry name" value="Metallophosphoesterase_sf"/>
</dbReference>
<dbReference type="GO" id="GO:0046872">
    <property type="term" value="F:metal ion binding"/>
    <property type="evidence" value="ECO:0007669"/>
    <property type="project" value="UniProtKB-KW"/>
</dbReference>
<evidence type="ECO:0000259" key="4">
    <source>
        <dbReference type="Pfam" id="PF00149"/>
    </source>
</evidence>
<keyword evidence="3" id="KW-0472">Membrane</keyword>
<protein>
    <submittedName>
        <fullName evidence="5">Metallophosphoesterase</fullName>
    </submittedName>
</protein>
<dbReference type="PANTHER" id="PTHR31302:SF31">
    <property type="entry name" value="PHOSPHODIESTERASE YAEI"/>
    <property type="match status" value="1"/>
</dbReference>
<dbReference type="PANTHER" id="PTHR31302">
    <property type="entry name" value="TRANSMEMBRANE PROTEIN WITH METALLOPHOSPHOESTERASE DOMAIN-RELATED"/>
    <property type="match status" value="1"/>
</dbReference>
<organism evidence="5 6">
    <name type="scientific">Mucilaginibacter gilvus</name>
    <dbReference type="NCBI Taxonomy" id="2305909"/>
    <lineage>
        <taxon>Bacteria</taxon>
        <taxon>Pseudomonadati</taxon>
        <taxon>Bacteroidota</taxon>
        <taxon>Sphingobacteriia</taxon>
        <taxon>Sphingobacteriales</taxon>
        <taxon>Sphingobacteriaceae</taxon>
        <taxon>Mucilaginibacter</taxon>
    </lineage>
</organism>
<evidence type="ECO:0000256" key="1">
    <source>
        <dbReference type="ARBA" id="ARBA00022723"/>
    </source>
</evidence>